<dbReference type="PROSITE" id="PS50001">
    <property type="entry name" value="SH2"/>
    <property type="match status" value="1"/>
</dbReference>
<gene>
    <name evidence="6" type="primary">CLNK</name>
</gene>
<feature type="region of interest" description="Disordered" evidence="3">
    <location>
        <begin position="175"/>
        <end position="258"/>
    </location>
</feature>
<protein>
    <submittedName>
        <fullName evidence="6">Cytokine-dependent hematopoietic cell linker</fullName>
    </submittedName>
</protein>
<dbReference type="GeneID" id="105298790"/>
<dbReference type="Gene3D" id="3.30.505.10">
    <property type="entry name" value="SH2 domain"/>
    <property type="match status" value="1"/>
</dbReference>
<dbReference type="OrthoDB" id="9945442at2759"/>
<dbReference type="PANTHER" id="PTHR14098:SF2">
    <property type="entry name" value="CYTOKINE-DEPENDENT HEMATOPOIETIC CELL LINKER"/>
    <property type="match status" value="1"/>
</dbReference>
<feature type="compositionally biased region" description="Basic and acidic residues" evidence="3">
    <location>
        <begin position="190"/>
        <end position="199"/>
    </location>
</feature>
<dbReference type="RefSeq" id="XP_023392389.1">
    <property type="nucleotide sequence ID" value="XM_023536621.1"/>
</dbReference>
<dbReference type="PANTHER" id="PTHR14098">
    <property type="entry name" value="SH2 DOMAIN CONTAINING PROTEIN"/>
    <property type="match status" value="1"/>
</dbReference>
<dbReference type="GO" id="GO:0005737">
    <property type="term" value="C:cytoplasm"/>
    <property type="evidence" value="ECO:0007669"/>
    <property type="project" value="UniProtKB-ARBA"/>
</dbReference>
<dbReference type="PRINTS" id="PR00401">
    <property type="entry name" value="SH2DOMAIN"/>
</dbReference>
<feature type="compositionally biased region" description="Pro residues" evidence="3">
    <location>
        <begin position="219"/>
        <end position="229"/>
    </location>
</feature>
<dbReference type="FunFam" id="3.30.505.10:FF:000016">
    <property type="entry name" value="B-cell linker protein isoform 2"/>
    <property type="match status" value="1"/>
</dbReference>
<proteinExistence type="predicted"/>
<keyword evidence="1 2" id="KW-0727">SH2 domain</keyword>
<dbReference type="InterPro" id="IPR036860">
    <property type="entry name" value="SH2_dom_sf"/>
</dbReference>
<dbReference type="SUPFAM" id="SSF55550">
    <property type="entry name" value="SH2 domain"/>
    <property type="match status" value="1"/>
</dbReference>
<dbReference type="SMART" id="SM00252">
    <property type="entry name" value="SH2"/>
    <property type="match status" value="1"/>
</dbReference>
<accession>A0A6P6CXZ8</accession>
<dbReference type="KEGG" id="pvp:105298790"/>
<dbReference type="InterPro" id="IPR000980">
    <property type="entry name" value="SH2"/>
</dbReference>
<name>A0A6P6CXZ8_PTEVA</name>
<evidence type="ECO:0000256" key="3">
    <source>
        <dbReference type="SAM" id="MobiDB-lite"/>
    </source>
</evidence>
<evidence type="ECO:0000313" key="6">
    <source>
        <dbReference type="RefSeq" id="XP_023392389.1"/>
    </source>
</evidence>
<evidence type="ECO:0000256" key="2">
    <source>
        <dbReference type="PROSITE-ProRule" id="PRU00191"/>
    </source>
</evidence>
<feature type="region of interest" description="Disordered" evidence="3">
    <location>
        <begin position="275"/>
        <end position="296"/>
    </location>
</feature>
<evidence type="ECO:0000256" key="1">
    <source>
        <dbReference type="ARBA" id="ARBA00022999"/>
    </source>
</evidence>
<evidence type="ECO:0000259" key="4">
    <source>
        <dbReference type="PROSITE" id="PS50001"/>
    </source>
</evidence>
<dbReference type="InterPro" id="IPR051751">
    <property type="entry name" value="Immunoreceptor_sig_adapters"/>
</dbReference>
<feature type="domain" description="SH2" evidence="4">
    <location>
        <begin position="370"/>
        <end position="480"/>
    </location>
</feature>
<dbReference type="AlphaFoldDB" id="A0A6P6CXZ8"/>
<dbReference type="Proteomes" id="UP000515202">
    <property type="component" value="Unplaced"/>
</dbReference>
<dbReference type="GO" id="GO:0035556">
    <property type="term" value="P:intracellular signal transduction"/>
    <property type="evidence" value="ECO:0007669"/>
    <property type="project" value="TreeGrafter"/>
</dbReference>
<keyword evidence="5" id="KW-1185">Reference proteome</keyword>
<dbReference type="CTD" id="116449"/>
<organism evidence="5 6">
    <name type="scientific">Pteropus vampyrus</name>
    <name type="common">Large flying fox</name>
    <dbReference type="NCBI Taxonomy" id="132908"/>
    <lineage>
        <taxon>Eukaryota</taxon>
        <taxon>Metazoa</taxon>
        <taxon>Chordata</taxon>
        <taxon>Craniata</taxon>
        <taxon>Vertebrata</taxon>
        <taxon>Euteleostomi</taxon>
        <taxon>Mammalia</taxon>
        <taxon>Eutheria</taxon>
        <taxon>Laurasiatheria</taxon>
        <taxon>Chiroptera</taxon>
        <taxon>Yinpterochiroptera</taxon>
        <taxon>Pteropodoidea</taxon>
        <taxon>Pteropodidae</taxon>
        <taxon>Pteropodinae</taxon>
        <taxon>Pteropus</taxon>
    </lineage>
</organism>
<feature type="region of interest" description="Disordered" evidence="3">
    <location>
        <begin position="310"/>
        <end position="338"/>
    </location>
</feature>
<reference evidence="6" key="1">
    <citation type="submission" date="2025-08" db="UniProtKB">
        <authorList>
            <consortium name="RefSeq"/>
        </authorList>
    </citation>
    <scope>IDENTIFICATION</scope>
    <source>
        <tissue evidence="6">Kidney</tissue>
    </source>
</reference>
<dbReference type="GO" id="GO:0007169">
    <property type="term" value="P:cell surface receptor protein tyrosine kinase signaling pathway"/>
    <property type="evidence" value="ECO:0007669"/>
    <property type="project" value="TreeGrafter"/>
</dbReference>
<dbReference type="Pfam" id="PF00017">
    <property type="entry name" value="SH2"/>
    <property type="match status" value="1"/>
</dbReference>
<evidence type="ECO:0000313" key="5">
    <source>
        <dbReference type="Proteomes" id="UP000515202"/>
    </source>
</evidence>
<sequence>MDRMTSRGVDDEVHTLSAQFRDRALAPSRCKRWPRGEIATQESGTGLRVSPAVWTQVYLRDLERGNRRTTKEGPSDLKFQNFSLPKNRSWPHINSGTGQHQTINEPLLECERNFAAVLDRATDSRDDGYEDLKLHMAEAWPSMKILPARPIRESEYADTRYFQAMGDTPLCLDAKTSVPTEGPPWNKWTRLGEVDKPISKDVGSQRVKGDKPPKGSKTPLPPPRLPPVTLPKRYQPLPPEPESSRWTPPQRHTFPEVQRGLRQISLKNLSEVLGTEKAPHHRMKPESSHLSQNQSAPGIPLAIASSSFMTNNHGMQNRDHKESTQSLPPPACQSPASYSPKENSLCYKNMSWRKPFPTRSDEKDIRHSEWYIGECSRQAVEEALMKESKDGTFLVRDCSTRSRAEPYVLVVFYGSKVYNVKIRFLERNQQFALGTGLRGDEKFDSVEDIIEHYKYFPIVLIDGKDKSGIHREQCYLTRPLPLRKHFSPG</sequence>